<dbReference type="Gene3D" id="3.40.50.620">
    <property type="entry name" value="HUPs"/>
    <property type="match status" value="1"/>
</dbReference>
<evidence type="ECO:0000313" key="1">
    <source>
        <dbReference type="EMBL" id="KKK57723.1"/>
    </source>
</evidence>
<feature type="non-terminal residue" evidence="1">
    <location>
        <position position="1"/>
    </location>
</feature>
<dbReference type="EMBL" id="LAZR01064333">
    <property type="protein sequence ID" value="KKK57723.1"/>
    <property type="molecule type" value="Genomic_DNA"/>
</dbReference>
<proteinExistence type="predicted"/>
<reference evidence="1" key="1">
    <citation type="journal article" date="2015" name="Nature">
        <title>Complex archaea that bridge the gap between prokaryotes and eukaryotes.</title>
        <authorList>
            <person name="Spang A."/>
            <person name="Saw J.H."/>
            <person name="Jorgensen S.L."/>
            <person name="Zaremba-Niedzwiedzka K."/>
            <person name="Martijn J."/>
            <person name="Lind A.E."/>
            <person name="van Eijk R."/>
            <person name="Schleper C."/>
            <person name="Guy L."/>
            <person name="Ettema T.J."/>
        </authorList>
    </citation>
    <scope>NUCLEOTIDE SEQUENCE</scope>
</reference>
<sequence>QPFHRGHYSVYKHLVDRFGAENVFIGTSDKVNMPKSPFSFAEKEKVMTGMFDIPTDKVRQVKSPFAPEEILDDFDSETTTFVTAFSEKDAGRLSKGKYYKELGDKDPSDLEGYRDRGYFIVAPVFKLDIAGKNISGTQIRSVLGNPKTSSKAKAALFQKLSGQESMRCGQSLSKSLAHTLDGLYTSYQPTECIVTRTSRQSDMARISRK</sequence>
<accession>A0A0F8WLZ0</accession>
<dbReference type="InterPro" id="IPR014729">
    <property type="entry name" value="Rossmann-like_a/b/a_fold"/>
</dbReference>
<protein>
    <recommendedName>
        <fullName evidence="2">Cytidyltransferase-like domain-containing protein</fullName>
    </recommendedName>
</protein>
<comment type="caution">
    <text evidence="1">The sequence shown here is derived from an EMBL/GenBank/DDBJ whole genome shotgun (WGS) entry which is preliminary data.</text>
</comment>
<dbReference type="SUPFAM" id="SSF52374">
    <property type="entry name" value="Nucleotidylyl transferase"/>
    <property type="match status" value="1"/>
</dbReference>
<organism evidence="1">
    <name type="scientific">marine sediment metagenome</name>
    <dbReference type="NCBI Taxonomy" id="412755"/>
    <lineage>
        <taxon>unclassified sequences</taxon>
        <taxon>metagenomes</taxon>
        <taxon>ecological metagenomes</taxon>
    </lineage>
</organism>
<dbReference type="AlphaFoldDB" id="A0A0F8WLZ0"/>
<gene>
    <name evidence="1" type="ORF">LCGC14_3051590</name>
</gene>
<evidence type="ECO:0008006" key="2">
    <source>
        <dbReference type="Google" id="ProtNLM"/>
    </source>
</evidence>
<name>A0A0F8WLZ0_9ZZZZ</name>